<dbReference type="Pfam" id="PF13469">
    <property type="entry name" value="Sulfotransfer_3"/>
    <property type="match status" value="1"/>
</dbReference>
<dbReference type="InterPro" id="IPR027417">
    <property type="entry name" value="P-loop_NTPase"/>
</dbReference>
<dbReference type="EMBL" id="AZHW01000266">
    <property type="protein sequence ID" value="ETX01138.1"/>
    <property type="molecule type" value="Genomic_DNA"/>
</dbReference>
<name>W4LT36_ENTF1</name>
<dbReference type="SUPFAM" id="SSF52540">
    <property type="entry name" value="P-loop containing nucleoside triphosphate hydrolases"/>
    <property type="match status" value="1"/>
</dbReference>
<proteinExistence type="predicted"/>
<gene>
    <name evidence="1" type="ORF">ETSY1_08545</name>
</gene>
<sequence length="232" mass="26387">MSNALFMVGEQRSGSNLLRVMLGQADEIAAPHPPHILERMMPLLPIYGDLEHQDNFVTLVDDVCRLIERNPVAWENIARFDRDEVMSRCRQNSLVAVFGAVMDMYAEANGKEKWLCKSMTYIKYAKELDAYFGDPKYIYLYRDGRDVTLSFTKAVIGDKHPYVIAQKWAELQRLCLSEQAISPHQVYGVCYEELTAEPEPVLRGLCDFLGIAFKPEMLDGHLSSEAQRTASS</sequence>
<organism evidence="1 2">
    <name type="scientific">Entotheonella factor</name>
    <dbReference type="NCBI Taxonomy" id="1429438"/>
    <lineage>
        <taxon>Bacteria</taxon>
        <taxon>Pseudomonadati</taxon>
        <taxon>Nitrospinota/Tectimicrobiota group</taxon>
        <taxon>Candidatus Tectimicrobiota</taxon>
        <taxon>Candidatus Entotheonellia</taxon>
        <taxon>Candidatus Entotheonellales</taxon>
        <taxon>Candidatus Entotheonellaceae</taxon>
        <taxon>Candidatus Entotheonella</taxon>
    </lineage>
</organism>
<dbReference type="HOGENOM" id="CLU_046916_1_0_7"/>
<protein>
    <recommendedName>
        <fullName evidence="3">Sulfotransferase</fullName>
    </recommendedName>
</protein>
<evidence type="ECO:0000313" key="1">
    <source>
        <dbReference type="EMBL" id="ETX01138.1"/>
    </source>
</evidence>
<dbReference type="AlphaFoldDB" id="W4LT36"/>
<dbReference type="Proteomes" id="UP000019141">
    <property type="component" value="Unassembled WGS sequence"/>
</dbReference>
<keyword evidence="2" id="KW-1185">Reference proteome</keyword>
<comment type="caution">
    <text evidence="1">The sequence shown here is derived from an EMBL/GenBank/DDBJ whole genome shotgun (WGS) entry which is preliminary data.</text>
</comment>
<reference evidence="1 2" key="1">
    <citation type="journal article" date="2014" name="Nature">
        <title>An environmental bacterial taxon with a large and distinct metabolic repertoire.</title>
        <authorList>
            <person name="Wilson M.C."/>
            <person name="Mori T."/>
            <person name="Ruckert C."/>
            <person name="Uria A.R."/>
            <person name="Helf M.J."/>
            <person name="Takada K."/>
            <person name="Gernert C."/>
            <person name="Steffens U.A."/>
            <person name="Heycke N."/>
            <person name="Schmitt S."/>
            <person name="Rinke C."/>
            <person name="Helfrich E.J."/>
            <person name="Brachmann A.O."/>
            <person name="Gurgui C."/>
            <person name="Wakimoto T."/>
            <person name="Kracht M."/>
            <person name="Crusemann M."/>
            <person name="Hentschel U."/>
            <person name="Abe I."/>
            <person name="Matsunaga S."/>
            <person name="Kalinowski J."/>
            <person name="Takeyama H."/>
            <person name="Piel J."/>
        </authorList>
    </citation>
    <scope>NUCLEOTIDE SEQUENCE [LARGE SCALE GENOMIC DNA]</scope>
    <source>
        <strain evidence="2">TSY1</strain>
    </source>
</reference>
<dbReference type="Gene3D" id="3.40.50.300">
    <property type="entry name" value="P-loop containing nucleotide triphosphate hydrolases"/>
    <property type="match status" value="1"/>
</dbReference>
<accession>W4LT36</accession>
<feature type="non-terminal residue" evidence="1">
    <location>
        <position position="232"/>
    </location>
</feature>
<evidence type="ECO:0008006" key="3">
    <source>
        <dbReference type="Google" id="ProtNLM"/>
    </source>
</evidence>
<evidence type="ECO:0000313" key="2">
    <source>
        <dbReference type="Proteomes" id="UP000019141"/>
    </source>
</evidence>